<evidence type="ECO:0000256" key="3">
    <source>
        <dbReference type="ARBA" id="ARBA00022676"/>
    </source>
</evidence>
<feature type="transmembrane region" description="Helical" evidence="9">
    <location>
        <begin position="198"/>
        <end position="223"/>
    </location>
</feature>
<organism evidence="11 12">
    <name type="scientific">Parasynechococcus marenigrum (strain WH8102)</name>
    <dbReference type="NCBI Taxonomy" id="84588"/>
    <lineage>
        <taxon>Bacteria</taxon>
        <taxon>Bacillati</taxon>
        <taxon>Cyanobacteriota</taxon>
        <taxon>Cyanophyceae</taxon>
        <taxon>Synechococcales</taxon>
        <taxon>Prochlorococcaceae</taxon>
        <taxon>Parasynechococcus</taxon>
        <taxon>Parasynechococcus marenigrum</taxon>
    </lineage>
</organism>
<gene>
    <name evidence="11" type="ordered locus">SYNW2229</name>
</gene>
<feature type="transmembrane region" description="Helical" evidence="9">
    <location>
        <begin position="395"/>
        <end position="413"/>
    </location>
</feature>
<dbReference type="GO" id="GO:0009103">
    <property type="term" value="P:lipopolysaccharide biosynthetic process"/>
    <property type="evidence" value="ECO:0007669"/>
    <property type="project" value="UniProtKB-ARBA"/>
</dbReference>
<dbReference type="Pfam" id="PF02366">
    <property type="entry name" value="PMT"/>
    <property type="match status" value="1"/>
</dbReference>
<keyword evidence="6 9" id="KW-1133">Transmembrane helix</keyword>
<dbReference type="GO" id="GO:0016763">
    <property type="term" value="F:pentosyltransferase activity"/>
    <property type="evidence" value="ECO:0007669"/>
    <property type="project" value="TreeGrafter"/>
</dbReference>
<accession>Q7U445</accession>
<sequence>MMHSVVSRTQRSEDATTPLRSGPLNPNGGVKTLAKLLDQQRWLMPLLLWLLTLMLWLPGLGNLPLRDWDEGRVATVARSSTNLLPMKWQQPYLNKPPGLHAPMGQLIRAHGEQDALVRLLPALLSTLAVPLIVLIRRDLNGPDRHRRALLAGVVLMTLLPMARHGRLAMLDGTLVSCSLLLWWSWIRGRQHPLAALSAGIAGSGVLLLKPPALLGLGLIALVVGGRNSWPRWRGWIGLSLGLLPGLSWHLWHWSVRGDDALLMWGGQGLARITSSVGDGHGWWTPWVEVLEGGWPWLLLLPIGLHWAWRQRHNSAGRWELGLLLGSAALVLPLRTQLPWYSHLLWPPLALLCAEGLAQLLDSGAPRWVGRCWQVLGLGLSLAGLGTLVIREPQLPSLSLLLAGFGLLAGGQAIRHPQPQRRRRGLAILVIAWGLALLALWHSRLWLWELNESWDPRPVAAQVRTLPADASVWLKGPTRPSLGWYAGRNLLQYRKSEPPKGPYWLVSNKPMPGCLPSQDPARGEWQLWKCQ</sequence>
<evidence type="ECO:0000256" key="6">
    <source>
        <dbReference type="ARBA" id="ARBA00022989"/>
    </source>
</evidence>
<evidence type="ECO:0000256" key="1">
    <source>
        <dbReference type="ARBA" id="ARBA00004651"/>
    </source>
</evidence>
<dbReference type="STRING" id="84588.SYNW2229"/>
<evidence type="ECO:0000313" key="11">
    <source>
        <dbReference type="EMBL" id="CAE08744.1"/>
    </source>
</evidence>
<proteinExistence type="predicted"/>
<dbReference type="GO" id="GO:0005886">
    <property type="term" value="C:plasma membrane"/>
    <property type="evidence" value="ECO:0007669"/>
    <property type="project" value="UniProtKB-SubCell"/>
</dbReference>
<keyword evidence="5 9" id="KW-0812">Transmembrane</keyword>
<keyword evidence="7 9" id="KW-0472">Membrane</keyword>
<feature type="domain" description="ArnT-like N-terminal" evidence="10">
    <location>
        <begin position="116"/>
        <end position="222"/>
    </location>
</feature>
<name>Q7U445_PARMW</name>
<dbReference type="eggNOG" id="COG1807">
    <property type="taxonomic scope" value="Bacteria"/>
</dbReference>
<feature type="transmembrane region" description="Helical" evidence="9">
    <location>
        <begin position="115"/>
        <end position="135"/>
    </location>
</feature>
<keyword evidence="12" id="KW-1185">Reference proteome</keyword>
<evidence type="ECO:0000259" key="10">
    <source>
        <dbReference type="Pfam" id="PF02366"/>
    </source>
</evidence>
<keyword evidence="3" id="KW-0328">Glycosyltransferase</keyword>
<feature type="transmembrane region" description="Helical" evidence="9">
    <location>
        <begin position="372"/>
        <end position="389"/>
    </location>
</feature>
<evidence type="ECO:0000256" key="5">
    <source>
        <dbReference type="ARBA" id="ARBA00022692"/>
    </source>
</evidence>
<dbReference type="EMBL" id="BX569695">
    <property type="protein sequence ID" value="CAE08744.1"/>
    <property type="molecule type" value="Genomic_DNA"/>
</dbReference>
<evidence type="ECO:0000256" key="7">
    <source>
        <dbReference type="ARBA" id="ARBA00023136"/>
    </source>
</evidence>
<dbReference type="KEGG" id="syw:SYNW2229"/>
<dbReference type="InterPro" id="IPR003342">
    <property type="entry name" value="ArnT-like_N"/>
</dbReference>
<feature type="region of interest" description="Disordered" evidence="8">
    <location>
        <begin position="1"/>
        <end position="26"/>
    </location>
</feature>
<dbReference type="AlphaFoldDB" id="Q7U445"/>
<keyword evidence="4" id="KW-0808">Transferase</keyword>
<evidence type="ECO:0000256" key="2">
    <source>
        <dbReference type="ARBA" id="ARBA00022475"/>
    </source>
</evidence>
<feature type="transmembrane region" description="Helical" evidence="9">
    <location>
        <begin position="425"/>
        <end position="446"/>
    </location>
</feature>
<keyword evidence="2" id="KW-1003">Cell membrane</keyword>
<feature type="transmembrane region" description="Helical" evidence="9">
    <location>
        <begin position="292"/>
        <end position="308"/>
    </location>
</feature>
<dbReference type="PANTHER" id="PTHR33908:SF3">
    <property type="entry name" value="UNDECAPRENYL PHOSPHATE-ALPHA-4-AMINO-4-DEOXY-L-ARABINOSE ARABINOSYL TRANSFERASE"/>
    <property type="match status" value="1"/>
</dbReference>
<dbReference type="HOGENOM" id="CLU_019200_4_0_3"/>
<feature type="transmembrane region" description="Helical" evidence="9">
    <location>
        <begin position="235"/>
        <end position="254"/>
    </location>
</feature>
<evidence type="ECO:0000256" key="9">
    <source>
        <dbReference type="SAM" id="Phobius"/>
    </source>
</evidence>
<dbReference type="GO" id="GO:0010041">
    <property type="term" value="P:response to iron(III) ion"/>
    <property type="evidence" value="ECO:0007669"/>
    <property type="project" value="TreeGrafter"/>
</dbReference>
<dbReference type="GO" id="GO:0000030">
    <property type="term" value="F:mannosyltransferase activity"/>
    <property type="evidence" value="ECO:0007669"/>
    <property type="project" value="InterPro"/>
</dbReference>
<dbReference type="GO" id="GO:0006493">
    <property type="term" value="P:protein O-linked glycosylation"/>
    <property type="evidence" value="ECO:0007669"/>
    <property type="project" value="InterPro"/>
</dbReference>
<protein>
    <recommendedName>
        <fullName evidence="10">ArnT-like N-terminal domain-containing protein</fullName>
    </recommendedName>
</protein>
<feature type="transmembrane region" description="Helical" evidence="9">
    <location>
        <begin position="42"/>
        <end position="59"/>
    </location>
</feature>
<evidence type="ECO:0000256" key="4">
    <source>
        <dbReference type="ARBA" id="ARBA00022679"/>
    </source>
</evidence>
<comment type="subcellular location">
    <subcellularLocation>
        <location evidence="1">Cell membrane</location>
        <topology evidence="1">Multi-pass membrane protein</topology>
    </subcellularLocation>
</comment>
<evidence type="ECO:0000313" key="12">
    <source>
        <dbReference type="Proteomes" id="UP000001422"/>
    </source>
</evidence>
<dbReference type="InterPro" id="IPR050297">
    <property type="entry name" value="LipidA_mod_glycosyltrf_83"/>
</dbReference>
<evidence type="ECO:0000256" key="8">
    <source>
        <dbReference type="SAM" id="MobiDB-lite"/>
    </source>
</evidence>
<reference evidence="11 12" key="1">
    <citation type="journal article" date="2003" name="Nature">
        <title>The genome of a motile marine Synechococcus.</title>
        <authorList>
            <person name="Palenik B."/>
            <person name="Brahamsha B."/>
            <person name="Larimer F."/>
            <person name="Land M."/>
            <person name="Hauser L."/>
            <person name="Chain P."/>
            <person name="Lamerdin J."/>
            <person name="Regala W."/>
            <person name="Allen E.A."/>
            <person name="McCarren J."/>
            <person name="Paulsen I."/>
            <person name="Dufresne A."/>
            <person name="Partensky F."/>
            <person name="Webb E."/>
            <person name="Waterbury J."/>
        </authorList>
    </citation>
    <scope>NUCLEOTIDE SEQUENCE [LARGE SCALE GENOMIC DNA]</scope>
    <source>
        <strain evidence="11 12">WH8102</strain>
    </source>
</reference>
<dbReference type="PANTHER" id="PTHR33908">
    <property type="entry name" value="MANNOSYLTRANSFERASE YKCB-RELATED"/>
    <property type="match status" value="1"/>
</dbReference>
<dbReference type="Proteomes" id="UP000001422">
    <property type="component" value="Chromosome"/>
</dbReference>